<gene>
    <name evidence="2" type="ORF">NQF64_00385</name>
</gene>
<evidence type="ECO:0000313" key="3">
    <source>
        <dbReference type="Proteomes" id="UP001165648"/>
    </source>
</evidence>
<comment type="caution">
    <text evidence="2">The sequence shown here is derived from an EMBL/GenBank/DDBJ whole genome shotgun (WGS) entry which is preliminary data.</text>
</comment>
<sequence length="536" mass="59106">MTDNNPRPVVAVGDYQINFATLRLDSNGFGTLSNQHYNVQATFTTHTSTGPSDLKVQDFTFTDTKGNVIKGSYDYSWGNKAINGFIIGDGSGGYYVITSAILGSSSSTISGDQPINPSMTQYNYPYPFGNIPGDWATANFFFLNLNGTVYMLRQDNSGTATDGQIANPSTHADNQFTFDTCFLAGSLIETPDGYKKIETLKAGDIVLTYDPQNNRKSPQPIQWVGQSTAKITPNTQLEMAGYPVKISKNAISEGVPHRDLLITPEHCIFINGNFIPVRMLVNGQSIFFDTATDKKEYPIYHIEMQKHSIICANGLLSESYLDTGNRHTFTNLNDPTDVISLHNTKQLSWEKDAAAPLCTDQNIVEPLHHEILTRAQKLKMPVQHPYKEEQLTDDPAFTIMTDDGTTLHQQRVVNGYAIFSVPSHVTQVTLLSNVSRPCDVKGPFVDDRRQLGVLIGHITYFHSGQSHDISTHLTTPDLQGWNTLEENTGLRWTKGAAKLPLPVQNHSNEAGLLAIQVVTGGPYAAPKPFLFSQKVA</sequence>
<reference evidence="2 3" key="1">
    <citation type="submission" date="2022-07" db="EMBL/GenBank/DDBJ databases">
        <title>Bombella genomes.</title>
        <authorList>
            <person name="Harer L."/>
            <person name="Styblova S."/>
            <person name="Ehrmann M."/>
        </authorList>
    </citation>
    <scope>NUCLEOTIDE SEQUENCE [LARGE SCALE GENOMIC DNA]</scope>
    <source>
        <strain evidence="2 3">TMW 2.2558</strain>
    </source>
</reference>
<dbReference type="SUPFAM" id="SSF51294">
    <property type="entry name" value="Hedgehog/intein (Hint) domain"/>
    <property type="match status" value="1"/>
</dbReference>
<evidence type="ECO:0000259" key="1">
    <source>
        <dbReference type="SMART" id="SM00306"/>
    </source>
</evidence>
<dbReference type="InterPro" id="IPR028992">
    <property type="entry name" value="Hedgehog/Intein_dom"/>
</dbReference>
<dbReference type="InterPro" id="IPR036844">
    <property type="entry name" value="Hint_dom_sf"/>
</dbReference>
<evidence type="ECO:0000313" key="2">
    <source>
        <dbReference type="EMBL" id="MCX5613708.1"/>
    </source>
</evidence>
<dbReference type="RefSeq" id="WP_266106122.1">
    <property type="nucleotide sequence ID" value="NZ_JANIDW010000001.1"/>
</dbReference>
<keyword evidence="3" id="KW-1185">Reference proteome</keyword>
<feature type="domain" description="Hint" evidence="1">
    <location>
        <begin position="179"/>
        <end position="290"/>
    </location>
</feature>
<protein>
    <submittedName>
        <fullName evidence="2">Hint domain-containing protein</fullName>
    </submittedName>
</protein>
<dbReference type="Pfam" id="PF13403">
    <property type="entry name" value="Hint_2"/>
    <property type="match status" value="1"/>
</dbReference>
<accession>A0ABT3W7U5</accession>
<proteinExistence type="predicted"/>
<organism evidence="2 3">
    <name type="scientific">Bombella saccharophila</name>
    <dbReference type="NCBI Taxonomy" id="2967338"/>
    <lineage>
        <taxon>Bacteria</taxon>
        <taxon>Pseudomonadati</taxon>
        <taxon>Pseudomonadota</taxon>
        <taxon>Alphaproteobacteria</taxon>
        <taxon>Acetobacterales</taxon>
        <taxon>Acetobacteraceae</taxon>
        <taxon>Bombella</taxon>
    </lineage>
</organism>
<dbReference type="EMBL" id="JANIDW010000001">
    <property type="protein sequence ID" value="MCX5613708.1"/>
    <property type="molecule type" value="Genomic_DNA"/>
</dbReference>
<dbReference type="Gene3D" id="2.170.16.10">
    <property type="entry name" value="Hedgehog/Intein (Hint) domain"/>
    <property type="match status" value="1"/>
</dbReference>
<dbReference type="SMART" id="SM00306">
    <property type="entry name" value="HintN"/>
    <property type="match status" value="1"/>
</dbReference>
<name>A0ABT3W7U5_9PROT</name>
<dbReference type="InterPro" id="IPR003587">
    <property type="entry name" value="Hint_dom_N"/>
</dbReference>
<dbReference type="Proteomes" id="UP001165648">
    <property type="component" value="Unassembled WGS sequence"/>
</dbReference>